<keyword evidence="3 5" id="KW-0831">Ubiquinone biosynthesis</keyword>
<evidence type="ECO:0000256" key="3">
    <source>
        <dbReference type="ARBA" id="ARBA00022688"/>
    </source>
</evidence>
<feature type="binding site" evidence="5">
    <location>
        <position position="152"/>
    </location>
    <ligand>
        <name>S-adenosyl-L-methionine</name>
        <dbReference type="ChEBI" id="CHEBI:59789"/>
    </ligand>
</feature>
<dbReference type="PANTHER" id="PTHR43464">
    <property type="entry name" value="METHYLTRANSFERASE"/>
    <property type="match status" value="1"/>
</dbReference>
<evidence type="ECO:0000256" key="5">
    <source>
        <dbReference type="HAMAP-Rule" id="MF_03190"/>
    </source>
</evidence>
<dbReference type="EC" id="2.1.1.114" evidence="5"/>
<feature type="binding site" evidence="5">
    <location>
        <position position="52"/>
    </location>
    <ligand>
        <name>S-adenosyl-L-methionine</name>
        <dbReference type="ChEBI" id="CHEBI:59789"/>
    </ligand>
</feature>
<dbReference type="GO" id="GO:0046872">
    <property type="term" value="F:metal ion binding"/>
    <property type="evidence" value="ECO:0007669"/>
    <property type="project" value="UniProtKB-KW"/>
</dbReference>
<evidence type="ECO:0000256" key="2">
    <source>
        <dbReference type="ARBA" id="ARBA00022679"/>
    </source>
</evidence>
<keyword evidence="4 5" id="KW-0949">S-adenosyl-L-methionine</keyword>
<evidence type="ECO:0000256" key="4">
    <source>
        <dbReference type="ARBA" id="ARBA00022691"/>
    </source>
</evidence>
<keyword evidence="5" id="KW-0460">Magnesium</keyword>
<feature type="binding site" evidence="5">
    <location>
        <position position="153"/>
    </location>
    <ligand>
        <name>Mg(2+)</name>
        <dbReference type="ChEBI" id="CHEBI:18420"/>
    </ligand>
</feature>
<feature type="binding site" evidence="5">
    <location>
        <position position="101"/>
    </location>
    <ligand>
        <name>S-adenosyl-L-methionine</name>
        <dbReference type="ChEBI" id="CHEBI:59789"/>
    </ligand>
</feature>
<keyword evidence="5" id="KW-0496">Mitochondrion</keyword>
<organism evidence="6 7">
    <name type="scientific">Patellaria atrata CBS 101060</name>
    <dbReference type="NCBI Taxonomy" id="1346257"/>
    <lineage>
        <taxon>Eukaryota</taxon>
        <taxon>Fungi</taxon>
        <taxon>Dikarya</taxon>
        <taxon>Ascomycota</taxon>
        <taxon>Pezizomycotina</taxon>
        <taxon>Dothideomycetes</taxon>
        <taxon>Dothideomycetes incertae sedis</taxon>
        <taxon>Patellariales</taxon>
        <taxon>Patellariaceae</taxon>
        <taxon>Patellaria</taxon>
    </lineage>
</organism>
<keyword evidence="1 5" id="KW-0489">Methyltransferase</keyword>
<comment type="subunit">
    <text evidence="5">Component of a multi-subunit COQ enzyme complex, composed of at least COQ3, COQ4, COQ5, COQ6, COQ7 and COQ9.</text>
</comment>
<sequence length="267" mass="29912">MLQSVRYFSNARSQNHQSSVDPTEISHFNMLASSWWDPHGPSRLLHLMNPLRHEFIARCLSSQSDPATNSRLQYLDIGCGGGIFAESATRLPNTASVTAIDASPGVLAVAESHKRRDPLLMSPGRLRYLNTPIEKLPKPASEAEKYDIITMFEVIEHIKHPASFLSSAIPHLKPGGWVILSTIARTWTSWITTKVVAEDIARIVPRGTHDWNKYINEDELSTWFLQQGGWESPRSVGVIYVPAVGWREVPGSEKLGNYFFGIRKLPV</sequence>
<gene>
    <name evidence="5" type="primary">COQ3</name>
    <name evidence="6" type="ORF">M501DRAFT_927537</name>
</gene>
<dbReference type="EC" id="2.1.1.-" evidence="5"/>
<evidence type="ECO:0000256" key="1">
    <source>
        <dbReference type="ARBA" id="ARBA00022603"/>
    </source>
</evidence>
<comment type="pathway">
    <text evidence="5">Cofactor biosynthesis; ubiquinone biosynthesis.</text>
</comment>
<comment type="catalytic activity">
    <reaction evidence="5">
        <text>a 3-demethylubiquinol + S-adenosyl-L-methionine = a ubiquinol + S-adenosyl-L-homocysteine + H(+)</text>
        <dbReference type="Rhea" id="RHEA:44380"/>
        <dbReference type="Rhea" id="RHEA-COMP:9566"/>
        <dbReference type="Rhea" id="RHEA-COMP:10914"/>
        <dbReference type="ChEBI" id="CHEBI:15378"/>
        <dbReference type="ChEBI" id="CHEBI:17976"/>
        <dbReference type="ChEBI" id="CHEBI:57856"/>
        <dbReference type="ChEBI" id="CHEBI:59789"/>
        <dbReference type="ChEBI" id="CHEBI:84422"/>
        <dbReference type="EC" id="2.1.1.64"/>
    </reaction>
</comment>
<comment type="caution">
    <text evidence="6">The sequence shown here is derived from an EMBL/GenBank/DDBJ whole genome shotgun (WGS) entry which is preliminary data.</text>
</comment>
<dbReference type="GO" id="GO:0031314">
    <property type="term" value="C:extrinsic component of mitochondrial inner membrane"/>
    <property type="evidence" value="ECO:0007669"/>
    <property type="project" value="UniProtKB-UniRule"/>
</dbReference>
<evidence type="ECO:0000313" key="7">
    <source>
        <dbReference type="Proteomes" id="UP000799429"/>
    </source>
</evidence>
<comment type="similarity">
    <text evidence="5">Belongs to the class I-like SAM-binding methyltransferase superfamily. UbiG/COQ3 family.</text>
</comment>
<comment type="catalytic activity">
    <reaction evidence="5">
        <text>a 3-demethylubiquinone + S-adenosyl-L-methionine = a ubiquinone + S-adenosyl-L-homocysteine</text>
        <dbReference type="Rhea" id="RHEA:81215"/>
        <dbReference type="Rhea" id="RHEA-COMP:9565"/>
        <dbReference type="Rhea" id="RHEA-COMP:19654"/>
        <dbReference type="ChEBI" id="CHEBI:16389"/>
        <dbReference type="ChEBI" id="CHEBI:57856"/>
        <dbReference type="ChEBI" id="CHEBI:59789"/>
        <dbReference type="ChEBI" id="CHEBI:231825"/>
    </reaction>
</comment>
<proteinExistence type="inferred from homology"/>
<feature type="binding site" evidence="5">
    <location>
        <position position="78"/>
    </location>
    <ligand>
        <name>S-adenosyl-L-methionine</name>
        <dbReference type="ChEBI" id="CHEBI:59789"/>
    </ligand>
</feature>
<dbReference type="CDD" id="cd02440">
    <property type="entry name" value="AdoMet_MTases"/>
    <property type="match status" value="1"/>
</dbReference>
<dbReference type="AlphaFoldDB" id="A0A9P4SFM6"/>
<keyword evidence="7" id="KW-1185">Reference proteome</keyword>
<dbReference type="GO" id="GO:0032259">
    <property type="term" value="P:methylation"/>
    <property type="evidence" value="ECO:0007669"/>
    <property type="project" value="UniProtKB-KW"/>
</dbReference>
<protein>
    <recommendedName>
        <fullName evidence="5">Ubiquinone biosynthesis O-methyltransferase, mitochondrial</fullName>
    </recommendedName>
    <alternativeName>
        <fullName evidence="5">3-demethylubiquinol 3-O-methyltransferase</fullName>
        <ecNumber evidence="5">2.1.1.64</ecNumber>
    </alternativeName>
    <alternativeName>
        <fullName evidence="5">3-demethylubiquinone 3-O-methyltransferase</fullName>
        <ecNumber evidence="5">2.1.1.-</ecNumber>
    </alternativeName>
    <alternativeName>
        <fullName evidence="5">Polyprenyldihydroxybenzoate methyltransferase</fullName>
        <ecNumber evidence="5">2.1.1.114</ecNumber>
    </alternativeName>
</protein>
<dbReference type="GO" id="GO:0061542">
    <property type="term" value="F:3-demethylubiquinol 3-O-methyltransferase activity"/>
    <property type="evidence" value="ECO:0007669"/>
    <property type="project" value="UniProtKB-UniRule"/>
</dbReference>
<dbReference type="PANTHER" id="PTHR43464:SF19">
    <property type="entry name" value="UBIQUINONE BIOSYNTHESIS O-METHYLTRANSFERASE, MITOCHONDRIAL"/>
    <property type="match status" value="1"/>
</dbReference>
<comment type="cofactor">
    <cofactor evidence="5">
        <name>Mg(2+)</name>
        <dbReference type="ChEBI" id="CHEBI:18420"/>
    </cofactor>
</comment>
<keyword evidence="2 5" id="KW-0808">Transferase</keyword>
<comment type="function">
    <text evidence="5">O-methyltransferase required for two non-consecutive steps during ubiquinone biosynthesis. Catalyzes the 2 O-methylation of 3,4-dihydroxy-5-(all-trans-polyprenyl)benzoic acid into 4-hydroxy-3-methoxy-5-(all-trans-polyprenyl)benzoic acid. Also catalyzes the last step of ubiquinone biosynthesis by mediating methylation of 3-demethylubiquinone into ubiquinone. Also able to mediate the methylation of 3-demethylubiquinol into ubiquinol.</text>
</comment>
<evidence type="ECO:0000313" key="6">
    <source>
        <dbReference type="EMBL" id="KAF2841793.1"/>
    </source>
</evidence>
<dbReference type="OrthoDB" id="3265906at2759"/>
<name>A0A9P4SFM6_9PEZI</name>
<feature type="binding site" evidence="5">
    <location>
        <position position="157"/>
    </location>
    <ligand>
        <name>Mg(2+)</name>
        <dbReference type="ChEBI" id="CHEBI:18420"/>
    </ligand>
</feature>
<dbReference type="EC" id="2.1.1.64" evidence="5"/>
<dbReference type="Gene3D" id="3.40.50.150">
    <property type="entry name" value="Vaccinia Virus protein VP39"/>
    <property type="match status" value="1"/>
</dbReference>
<dbReference type="EMBL" id="MU006090">
    <property type="protein sequence ID" value="KAF2841793.1"/>
    <property type="molecule type" value="Genomic_DNA"/>
</dbReference>
<keyword evidence="5" id="KW-0472">Membrane</keyword>
<dbReference type="Pfam" id="PF13489">
    <property type="entry name" value="Methyltransf_23"/>
    <property type="match status" value="1"/>
</dbReference>
<dbReference type="InterPro" id="IPR029063">
    <property type="entry name" value="SAM-dependent_MTases_sf"/>
</dbReference>
<dbReference type="SUPFAM" id="SSF53335">
    <property type="entry name" value="S-adenosyl-L-methionine-dependent methyltransferases"/>
    <property type="match status" value="1"/>
</dbReference>
<dbReference type="GO" id="GO:0010420">
    <property type="term" value="F:polyprenyldihydroxybenzoate methyltransferase activity"/>
    <property type="evidence" value="ECO:0007669"/>
    <property type="project" value="UniProtKB-UniRule"/>
</dbReference>
<accession>A0A9P4SFM6</accession>
<dbReference type="NCBIfam" id="TIGR01983">
    <property type="entry name" value="UbiG"/>
    <property type="match status" value="1"/>
</dbReference>
<comment type="catalytic activity">
    <reaction evidence="5">
        <text>a 3,4-dihydroxy-5-(all-trans-polyprenyl)benzoate + S-adenosyl-L-methionine = a 4-hydroxy-3-methoxy-5-(all-trans-polyprenyl)benzoate + S-adenosyl-L-homocysteine + H(+)</text>
        <dbReference type="Rhea" id="RHEA:44452"/>
        <dbReference type="Rhea" id="RHEA-COMP:10930"/>
        <dbReference type="Rhea" id="RHEA-COMP:10931"/>
        <dbReference type="ChEBI" id="CHEBI:15378"/>
        <dbReference type="ChEBI" id="CHEBI:57856"/>
        <dbReference type="ChEBI" id="CHEBI:59789"/>
        <dbReference type="ChEBI" id="CHEBI:64694"/>
        <dbReference type="ChEBI" id="CHEBI:84443"/>
        <dbReference type="EC" id="2.1.1.114"/>
    </reaction>
</comment>
<feature type="binding site" evidence="5">
    <location>
        <position position="156"/>
    </location>
    <ligand>
        <name>Mg(2+)</name>
        <dbReference type="ChEBI" id="CHEBI:18420"/>
    </ligand>
</feature>
<comment type="subcellular location">
    <subcellularLocation>
        <location evidence="5">Mitochondrion inner membrane</location>
        <topology evidence="5">Peripheral membrane protein</topology>
        <orientation evidence="5">Matrix side</orientation>
    </subcellularLocation>
</comment>
<reference evidence="6" key="1">
    <citation type="journal article" date="2020" name="Stud. Mycol.">
        <title>101 Dothideomycetes genomes: a test case for predicting lifestyles and emergence of pathogens.</title>
        <authorList>
            <person name="Haridas S."/>
            <person name="Albert R."/>
            <person name="Binder M."/>
            <person name="Bloem J."/>
            <person name="Labutti K."/>
            <person name="Salamov A."/>
            <person name="Andreopoulos B."/>
            <person name="Baker S."/>
            <person name="Barry K."/>
            <person name="Bills G."/>
            <person name="Bluhm B."/>
            <person name="Cannon C."/>
            <person name="Castanera R."/>
            <person name="Culley D."/>
            <person name="Daum C."/>
            <person name="Ezra D."/>
            <person name="Gonzalez J."/>
            <person name="Henrissat B."/>
            <person name="Kuo A."/>
            <person name="Liang C."/>
            <person name="Lipzen A."/>
            <person name="Lutzoni F."/>
            <person name="Magnuson J."/>
            <person name="Mondo S."/>
            <person name="Nolan M."/>
            <person name="Ohm R."/>
            <person name="Pangilinan J."/>
            <person name="Park H.-J."/>
            <person name="Ramirez L."/>
            <person name="Alfaro M."/>
            <person name="Sun H."/>
            <person name="Tritt A."/>
            <person name="Yoshinaga Y."/>
            <person name="Zwiers L.-H."/>
            <person name="Turgeon B."/>
            <person name="Goodwin S."/>
            <person name="Spatafora J."/>
            <person name="Crous P."/>
            <person name="Grigoriev I."/>
        </authorList>
    </citation>
    <scope>NUCLEOTIDE SEQUENCE</scope>
    <source>
        <strain evidence="6">CBS 101060</strain>
    </source>
</reference>
<dbReference type="Proteomes" id="UP000799429">
    <property type="component" value="Unassembled WGS sequence"/>
</dbReference>
<dbReference type="InterPro" id="IPR010233">
    <property type="entry name" value="UbiG_MeTrfase"/>
</dbReference>
<keyword evidence="5" id="KW-0999">Mitochondrion inner membrane</keyword>
<dbReference type="HAMAP" id="MF_00472">
    <property type="entry name" value="UbiG"/>
    <property type="match status" value="1"/>
</dbReference>
<keyword evidence="5" id="KW-0479">Metal-binding</keyword>